<dbReference type="EMBL" id="QGDD01000006">
    <property type="protein sequence ID" value="PWN02154.1"/>
    <property type="molecule type" value="Genomic_DNA"/>
</dbReference>
<name>A0A316TIJ6_9ACTN</name>
<dbReference type="Proteomes" id="UP000245507">
    <property type="component" value="Unassembled WGS sequence"/>
</dbReference>
<keyword evidence="3" id="KW-1185">Reference proteome</keyword>
<gene>
    <name evidence="2" type="ORF">DJ010_13565</name>
</gene>
<organism evidence="2 3">
    <name type="scientific">Nocardioides silvaticus</name>
    <dbReference type="NCBI Taxonomy" id="2201891"/>
    <lineage>
        <taxon>Bacteria</taxon>
        <taxon>Bacillati</taxon>
        <taxon>Actinomycetota</taxon>
        <taxon>Actinomycetes</taxon>
        <taxon>Propionibacteriales</taxon>
        <taxon>Nocardioidaceae</taxon>
        <taxon>Nocardioides</taxon>
    </lineage>
</organism>
<reference evidence="2 3" key="1">
    <citation type="submission" date="2018-05" db="EMBL/GenBank/DDBJ databases">
        <title>Nocardioides silvaticus genome.</title>
        <authorList>
            <person name="Li C."/>
            <person name="Wang G."/>
        </authorList>
    </citation>
    <scope>NUCLEOTIDE SEQUENCE [LARGE SCALE GENOMIC DNA]</scope>
    <source>
        <strain evidence="2 3">CCTCC AB 2018079</strain>
    </source>
</reference>
<accession>A0A316TIJ6</accession>
<keyword evidence="1" id="KW-0732">Signal</keyword>
<evidence type="ECO:0000313" key="3">
    <source>
        <dbReference type="Proteomes" id="UP000245507"/>
    </source>
</evidence>
<dbReference type="RefSeq" id="WP_109694635.1">
    <property type="nucleotide sequence ID" value="NZ_QGDD01000006.1"/>
</dbReference>
<feature type="chain" id="PRO_5016340751" evidence="1">
    <location>
        <begin position="33"/>
        <end position="235"/>
    </location>
</feature>
<dbReference type="AlphaFoldDB" id="A0A316TIJ6"/>
<evidence type="ECO:0000256" key="1">
    <source>
        <dbReference type="SAM" id="SignalP"/>
    </source>
</evidence>
<proteinExistence type="predicted"/>
<evidence type="ECO:0000313" key="2">
    <source>
        <dbReference type="EMBL" id="PWN02154.1"/>
    </source>
</evidence>
<feature type="signal peptide" evidence="1">
    <location>
        <begin position="1"/>
        <end position="32"/>
    </location>
</feature>
<comment type="caution">
    <text evidence="2">The sequence shown here is derived from an EMBL/GenBank/DDBJ whole genome shotgun (WGS) entry which is preliminary data.</text>
</comment>
<sequence>MSPISMRTTAISALAAVAAAGALLLPASPAAAAPPVDGNIGSFGYGKTNQAGCTDHPGPINKNRTFTSATGKRAAKVERSFRAEESGTVSARGRVENRSTAVADADNGAFDTVRFTARQLVRVNDTNAGLDCKLGVLADTQSGADLKVNRNGRVRIEWDRGRAGQIEQILVSRNGNPVVDKIRPSRHGGTTFNVTPGTYLVFVQFQTRVNETDIPAGTQLTKRARFQVELDYRRR</sequence>
<protein>
    <submittedName>
        <fullName evidence="2">Uncharacterized protein</fullName>
    </submittedName>
</protein>